<accession>A0A1G7SXQ5</accession>
<keyword evidence="2" id="KW-1133">Transmembrane helix</keyword>
<dbReference type="OrthoDB" id="6199153at2"/>
<feature type="compositionally biased region" description="Basic and acidic residues" evidence="1">
    <location>
        <begin position="243"/>
        <end position="256"/>
    </location>
</feature>
<keyword evidence="2" id="KW-0472">Membrane</keyword>
<gene>
    <name evidence="3" type="ORF">SAMN05216381_3549</name>
</gene>
<name>A0A1G7SXQ5_9GAMM</name>
<feature type="transmembrane region" description="Helical" evidence="2">
    <location>
        <begin position="6"/>
        <end position="27"/>
    </location>
</feature>
<dbReference type="Proteomes" id="UP000243378">
    <property type="component" value="Unassembled WGS sequence"/>
</dbReference>
<evidence type="ECO:0000256" key="1">
    <source>
        <dbReference type="SAM" id="MobiDB-lite"/>
    </source>
</evidence>
<keyword evidence="2" id="KW-0812">Transmembrane</keyword>
<dbReference type="EMBL" id="FNBM01000009">
    <property type="protein sequence ID" value="SDG27738.1"/>
    <property type="molecule type" value="Genomic_DNA"/>
</dbReference>
<organism evidence="3 4">
    <name type="scientific">Phytopseudomonas seleniipraecipitans</name>
    <dbReference type="NCBI Taxonomy" id="640205"/>
    <lineage>
        <taxon>Bacteria</taxon>
        <taxon>Pseudomonadati</taxon>
        <taxon>Pseudomonadota</taxon>
        <taxon>Gammaproteobacteria</taxon>
        <taxon>Pseudomonadales</taxon>
        <taxon>Pseudomonadaceae</taxon>
        <taxon>Phytopseudomonas</taxon>
    </lineage>
</organism>
<proteinExistence type="predicted"/>
<evidence type="ECO:0000313" key="3">
    <source>
        <dbReference type="EMBL" id="SDG27738.1"/>
    </source>
</evidence>
<sequence length="256" mass="28563">MSSLVITMAIIGGITLLVLIAYLNQLAERNKRKKSRLKADLAERYRRVADINEQLAGQMMTPQLKLLLSSLQLQAAERMLEADKHDAACGAMVQELRKNIALGDAIPVRNAPFPVTDDARAQQVRAQLEALHGQITKAAQTGVLPVDEAKQWVQSIRHMLAQLYIELYGNQARQALQQQQTGHARLALERAVQFLQKQSDTARYQAQLAQFEQQLAQVNAMLVNPDKPSGEEPSELNEGLKSLSDDGDWKKKALYD</sequence>
<dbReference type="RefSeq" id="WP_092370550.1">
    <property type="nucleotide sequence ID" value="NZ_FNBM01000009.1"/>
</dbReference>
<dbReference type="AlphaFoldDB" id="A0A1G7SXQ5"/>
<evidence type="ECO:0000256" key="2">
    <source>
        <dbReference type="SAM" id="Phobius"/>
    </source>
</evidence>
<protein>
    <submittedName>
        <fullName evidence="3">Uncharacterized protein</fullName>
    </submittedName>
</protein>
<feature type="region of interest" description="Disordered" evidence="1">
    <location>
        <begin position="224"/>
        <end position="256"/>
    </location>
</feature>
<evidence type="ECO:0000313" key="4">
    <source>
        <dbReference type="Proteomes" id="UP000243378"/>
    </source>
</evidence>
<reference evidence="3 4" key="1">
    <citation type="submission" date="2016-10" db="EMBL/GenBank/DDBJ databases">
        <authorList>
            <person name="de Groot N.N."/>
        </authorList>
    </citation>
    <scope>NUCLEOTIDE SEQUENCE [LARGE SCALE GENOMIC DNA]</scope>
    <source>
        <strain evidence="3 4">LMG 25475</strain>
    </source>
</reference>